<dbReference type="GO" id="GO:0006366">
    <property type="term" value="P:transcription by RNA polymerase II"/>
    <property type="evidence" value="ECO:0007669"/>
    <property type="project" value="InterPro"/>
</dbReference>
<keyword evidence="6" id="KW-1185">Reference proteome</keyword>
<dbReference type="GO" id="GO:0005634">
    <property type="term" value="C:nucleus"/>
    <property type="evidence" value="ECO:0007669"/>
    <property type="project" value="UniProtKB-SubCell"/>
</dbReference>
<evidence type="ECO:0000256" key="4">
    <source>
        <dbReference type="ARBA" id="ARBA00023242"/>
    </source>
</evidence>
<evidence type="ECO:0000256" key="3">
    <source>
        <dbReference type="ARBA" id="ARBA00023163"/>
    </source>
</evidence>
<accession>A0AA35QVC0</accession>
<comment type="subcellular location">
    <subcellularLocation>
        <location evidence="1">Nucleus</location>
    </subcellularLocation>
</comment>
<comment type="caution">
    <text evidence="5">The sequence shown here is derived from an EMBL/GenBank/DDBJ whole genome shotgun (WGS) entry which is preliminary data.</text>
</comment>
<keyword evidence="2" id="KW-0805">Transcription regulation</keyword>
<evidence type="ECO:0000256" key="2">
    <source>
        <dbReference type="ARBA" id="ARBA00023015"/>
    </source>
</evidence>
<reference evidence="5" key="1">
    <citation type="submission" date="2023-03" db="EMBL/GenBank/DDBJ databases">
        <authorList>
            <person name="Steffen K."/>
            <person name="Cardenas P."/>
        </authorList>
    </citation>
    <scope>NUCLEOTIDE SEQUENCE</scope>
</reference>
<sequence>MKMTGYLEEIRKMMYVCGDIVQPSTESAGLVEAVTQQQIVQLVRSMYVCTAPSIIPVLSLLVW</sequence>
<dbReference type="InterPro" id="IPR009072">
    <property type="entry name" value="Histone-fold"/>
</dbReference>
<dbReference type="GO" id="GO:0046982">
    <property type="term" value="F:protein heterodimerization activity"/>
    <property type="evidence" value="ECO:0007669"/>
    <property type="project" value="InterPro"/>
</dbReference>
<dbReference type="Pfam" id="PF02269">
    <property type="entry name" value="TFIID-18kDa"/>
    <property type="match status" value="1"/>
</dbReference>
<keyword evidence="4" id="KW-0539">Nucleus</keyword>
<name>A0AA35QVC0_GEOBA</name>
<keyword evidence="3" id="KW-0804">Transcription</keyword>
<organism evidence="5 6">
    <name type="scientific">Geodia barretti</name>
    <name type="common">Barrett's horny sponge</name>
    <dbReference type="NCBI Taxonomy" id="519541"/>
    <lineage>
        <taxon>Eukaryota</taxon>
        <taxon>Metazoa</taxon>
        <taxon>Porifera</taxon>
        <taxon>Demospongiae</taxon>
        <taxon>Heteroscleromorpha</taxon>
        <taxon>Tetractinellida</taxon>
        <taxon>Astrophorina</taxon>
        <taxon>Geodiidae</taxon>
        <taxon>Geodia</taxon>
    </lineage>
</organism>
<evidence type="ECO:0000313" key="5">
    <source>
        <dbReference type="EMBL" id="CAI7993647.1"/>
    </source>
</evidence>
<evidence type="ECO:0000313" key="6">
    <source>
        <dbReference type="Proteomes" id="UP001174909"/>
    </source>
</evidence>
<protein>
    <submittedName>
        <fullName evidence="5">Uncharacterized protein</fullName>
    </submittedName>
</protein>
<dbReference type="AlphaFoldDB" id="A0AA35QVC0"/>
<gene>
    <name evidence="5" type="ORF">GBAR_LOCUS1290</name>
</gene>
<dbReference type="Proteomes" id="UP001174909">
    <property type="component" value="Unassembled WGS sequence"/>
</dbReference>
<dbReference type="Gene3D" id="1.10.20.10">
    <property type="entry name" value="Histone, subunit A"/>
    <property type="match status" value="1"/>
</dbReference>
<dbReference type="InterPro" id="IPR003195">
    <property type="entry name" value="TFIID_TAF13"/>
</dbReference>
<proteinExistence type="predicted"/>
<dbReference type="SUPFAM" id="SSF47113">
    <property type="entry name" value="Histone-fold"/>
    <property type="match status" value="1"/>
</dbReference>
<dbReference type="EMBL" id="CASHTH010000192">
    <property type="protein sequence ID" value="CAI7993647.1"/>
    <property type="molecule type" value="Genomic_DNA"/>
</dbReference>
<evidence type="ECO:0000256" key="1">
    <source>
        <dbReference type="ARBA" id="ARBA00004123"/>
    </source>
</evidence>